<dbReference type="InterPro" id="IPR050490">
    <property type="entry name" value="Bact_solute-bd_prot1"/>
</dbReference>
<reference evidence="1 2" key="1">
    <citation type="journal article" date="2015" name="Nature">
        <title>rRNA introns, odd ribosomes, and small enigmatic genomes across a large radiation of phyla.</title>
        <authorList>
            <person name="Brown C.T."/>
            <person name="Hug L.A."/>
            <person name="Thomas B.C."/>
            <person name="Sharon I."/>
            <person name="Castelle C.J."/>
            <person name="Singh A."/>
            <person name="Wilkins M.J."/>
            <person name="Williams K.H."/>
            <person name="Banfield J.F."/>
        </authorList>
    </citation>
    <scope>NUCLEOTIDE SEQUENCE [LARGE SCALE GENOMIC DNA]</scope>
</reference>
<organism evidence="1 2">
    <name type="scientific">Candidatus Amesbacteria bacterium GW2011_GWA2_47_11</name>
    <dbReference type="NCBI Taxonomy" id="1618357"/>
    <lineage>
        <taxon>Bacteria</taxon>
        <taxon>Candidatus Amesiibacteriota</taxon>
    </lineage>
</organism>
<accession>A0A0G1TRP0</accession>
<comment type="caution">
    <text evidence="1">The sequence shown here is derived from an EMBL/GenBank/DDBJ whole genome shotgun (WGS) entry which is preliminary data.</text>
</comment>
<protein>
    <submittedName>
        <fullName evidence="1">Extracellular solute-binding protein family 1</fullName>
    </submittedName>
</protein>
<dbReference type="PANTHER" id="PTHR43649">
    <property type="entry name" value="ARABINOSE-BINDING PROTEIN-RELATED"/>
    <property type="match status" value="1"/>
</dbReference>
<dbReference type="InterPro" id="IPR006059">
    <property type="entry name" value="SBP"/>
</dbReference>
<dbReference type="Proteomes" id="UP000034607">
    <property type="component" value="Unassembled WGS sequence"/>
</dbReference>
<sequence>MRPLFDQFQASHPKVKIEYIMQSPTEYRERLQSALSQGRGPDIFRIHNTWIPMLRADLSPVPVEIYSPSQFESLFYPIVKTDLSWGGNFVAIPLEFDGLAMFSNTDLVESAGISIPQNWDELRNAALAVSRCEGPKNNVCGGDSRVLIAGVTLGNTENVDHWQDIISLLMFQNNVNPGNPASNPNSARDVFEYFSGFEKTYQIWSPTLPNSTTLFAQGKAGFYFAPSWRIFDIKALNPNLRFKVHPLPQLPVDPTRGEHPVTWASYWVEVVNKKSPNAQAAWELLQFLSSPEAQAQMYQQARSVGRDFGEPYSRVDLAATLVDDPLVGPYLKGAPLAKSWYLASATKDGPSGINSRLSAAFTKGIRLELDITKLSAEINQILSEYGISAATQTQ</sequence>
<dbReference type="Gene3D" id="3.40.190.10">
    <property type="entry name" value="Periplasmic binding protein-like II"/>
    <property type="match status" value="1"/>
</dbReference>
<proteinExistence type="predicted"/>
<evidence type="ECO:0000313" key="1">
    <source>
        <dbReference type="EMBL" id="KKU56823.1"/>
    </source>
</evidence>
<dbReference type="AlphaFoldDB" id="A0A0G1TRP0"/>
<dbReference type="SUPFAM" id="SSF53850">
    <property type="entry name" value="Periplasmic binding protein-like II"/>
    <property type="match status" value="1"/>
</dbReference>
<dbReference type="EMBL" id="LCNM01000002">
    <property type="protein sequence ID" value="KKU56823.1"/>
    <property type="molecule type" value="Genomic_DNA"/>
</dbReference>
<dbReference type="Pfam" id="PF13416">
    <property type="entry name" value="SBP_bac_8"/>
    <property type="match status" value="1"/>
</dbReference>
<gene>
    <name evidence="1" type="ORF">UX78_C0002G0003</name>
</gene>
<evidence type="ECO:0000313" key="2">
    <source>
        <dbReference type="Proteomes" id="UP000034607"/>
    </source>
</evidence>
<name>A0A0G1TRP0_9BACT</name>